<evidence type="ECO:0000313" key="2">
    <source>
        <dbReference type="EMBL" id="OQR90947.1"/>
    </source>
</evidence>
<evidence type="ECO:0000313" key="3">
    <source>
        <dbReference type="Proteomes" id="UP000243579"/>
    </source>
</evidence>
<keyword evidence="1" id="KW-0812">Transmembrane</keyword>
<feature type="transmembrane region" description="Helical" evidence="1">
    <location>
        <begin position="87"/>
        <end position="109"/>
    </location>
</feature>
<keyword evidence="1" id="KW-1133">Transmembrane helix</keyword>
<keyword evidence="1" id="KW-0472">Membrane</keyword>
<feature type="transmembrane region" description="Helical" evidence="1">
    <location>
        <begin position="17"/>
        <end position="40"/>
    </location>
</feature>
<gene>
    <name evidence="2" type="ORF">ACHHYP_05121</name>
</gene>
<dbReference type="AlphaFoldDB" id="A0A1V9YZ63"/>
<keyword evidence="3" id="KW-1185">Reference proteome</keyword>
<dbReference type="OrthoDB" id="67774at2759"/>
<accession>A0A1V9YZ63</accession>
<sequence length="265" mass="29783">MSEHLLDAVVRDTVPPLAWLGGGPYFALTMVVMQVGHFWLLNHYGVLGFLVYLLLAASMFTLDGFVSNSFGHNVRVLRANGFSDATIVGTMAFNTVFSQIITLVVIHYIGNPAAMADLLRLESYSVATVTCILVNLALSEVFFYAAHKVLHESWPSIHVMHHCCKSSSHATNVIFHPVDLAFEFGGPGGVVLALHYLLWDQNLTVLLATYIFIQTYYAIDHNEWLRTYHYKHHAQIDAVYTIYVSHRADPRKDLVRHLVVKPKSN</sequence>
<protein>
    <recommendedName>
        <fullName evidence="4">Fatty acid hydroxylase domain-containing protein</fullName>
    </recommendedName>
</protein>
<feature type="transmembrane region" description="Helical" evidence="1">
    <location>
        <begin position="124"/>
        <end position="146"/>
    </location>
</feature>
<proteinExistence type="predicted"/>
<organism evidence="2 3">
    <name type="scientific">Achlya hypogyna</name>
    <name type="common">Oomycete</name>
    <name type="synonym">Protoachlya hypogyna</name>
    <dbReference type="NCBI Taxonomy" id="1202772"/>
    <lineage>
        <taxon>Eukaryota</taxon>
        <taxon>Sar</taxon>
        <taxon>Stramenopiles</taxon>
        <taxon>Oomycota</taxon>
        <taxon>Saprolegniomycetes</taxon>
        <taxon>Saprolegniales</taxon>
        <taxon>Achlyaceae</taxon>
        <taxon>Achlya</taxon>
    </lineage>
</organism>
<name>A0A1V9YZ63_ACHHY</name>
<feature type="transmembrane region" description="Helical" evidence="1">
    <location>
        <begin position="46"/>
        <end position="66"/>
    </location>
</feature>
<comment type="caution">
    <text evidence="2">The sequence shown here is derived from an EMBL/GenBank/DDBJ whole genome shotgun (WGS) entry which is preliminary data.</text>
</comment>
<evidence type="ECO:0000256" key="1">
    <source>
        <dbReference type="SAM" id="Phobius"/>
    </source>
</evidence>
<dbReference type="EMBL" id="JNBR01000566">
    <property type="protein sequence ID" value="OQR90947.1"/>
    <property type="molecule type" value="Genomic_DNA"/>
</dbReference>
<reference evidence="2 3" key="1">
    <citation type="journal article" date="2014" name="Genome Biol. Evol.">
        <title>The secreted proteins of Achlya hypogyna and Thraustotheca clavata identify the ancestral oomycete secretome and reveal gene acquisitions by horizontal gene transfer.</title>
        <authorList>
            <person name="Misner I."/>
            <person name="Blouin N."/>
            <person name="Leonard G."/>
            <person name="Richards T.A."/>
            <person name="Lane C.E."/>
        </authorList>
    </citation>
    <scope>NUCLEOTIDE SEQUENCE [LARGE SCALE GENOMIC DNA]</scope>
    <source>
        <strain evidence="2 3">ATCC 48635</strain>
    </source>
</reference>
<dbReference type="Proteomes" id="UP000243579">
    <property type="component" value="Unassembled WGS sequence"/>
</dbReference>
<evidence type="ECO:0008006" key="4">
    <source>
        <dbReference type="Google" id="ProtNLM"/>
    </source>
</evidence>